<dbReference type="EMBL" id="JBEDUW010000001">
    <property type="protein sequence ID" value="KAK9950705.1"/>
    <property type="molecule type" value="Genomic_DNA"/>
</dbReference>
<dbReference type="AlphaFoldDB" id="A0AAW1YPU3"/>
<keyword evidence="2" id="KW-1185">Reference proteome</keyword>
<organism evidence="1 2">
    <name type="scientific">Rubus argutus</name>
    <name type="common">Southern blackberry</name>
    <dbReference type="NCBI Taxonomy" id="59490"/>
    <lineage>
        <taxon>Eukaryota</taxon>
        <taxon>Viridiplantae</taxon>
        <taxon>Streptophyta</taxon>
        <taxon>Embryophyta</taxon>
        <taxon>Tracheophyta</taxon>
        <taxon>Spermatophyta</taxon>
        <taxon>Magnoliopsida</taxon>
        <taxon>eudicotyledons</taxon>
        <taxon>Gunneridae</taxon>
        <taxon>Pentapetalae</taxon>
        <taxon>rosids</taxon>
        <taxon>fabids</taxon>
        <taxon>Rosales</taxon>
        <taxon>Rosaceae</taxon>
        <taxon>Rosoideae</taxon>
        <taxon>Rosoideae incertae sedis</taxon>
        <taxon>Rubus</taxon>
    </lineage>
</organism>
<proteinExistence type="predicted"/>
<dbReference type="Proteomes" id="UP001457282">
    <property type="component" value="Unassembled WGS sequence"/>
</dbReference>
<comment type="caution">
    <text evidence="1">The sequence shown here is derived from an EMBL/GenBank/DDBJ whole genome shotgun (WGS) entry which is preliminary data.</text>
</comment>
<name>A0AAW1YPU3_RUBAR</name>
<evidence type="ECO:0000313" key="1">
    <source>
        <dbReference type="EMBL" id="KAK9950705.1"/>
    </source>
</evidence>
<protein>
    <submittedName>
        <fullName evidence="1">Uncharacterized protein</fullName>
    </submittedName>
</protein>
<accession>A0AAW1YPU3</accession>
<evidence type="ECO:0000313" key="2">
    <source>
        <dbReference type="Proteomes" id="UP001457282"/>
    </source>
</evidence>
<gene>
    <name evidence="1" type="ORF">M0R45_006180</name>
</gene>
<reference evidence="1 2" key="1">
    <citation type="journal article" date="2023" name="G3 (Bethesda)">
        <title>A chromosome-length genome assembly and annotation of blackberry (Rubus argutus, cv. 'Hillquist').</title>
        <authorList>
            <person name="Bruna T."/>
            <person name="Aryal R."/>
            <person name="Dudchenko O."/>
            <person name="Sargent D.J."/>
            <person name="Mead D."/>
            <person name="Buti M."/>
            <person name="Cavallini A."/>
            <person name="Hytonen T."/>
            <person name="Andres J."/>
            <person name="Pham M."/>
            <person name="Weisz D."/>
            <person name="Mascagni F."/>
            <person name="Usai G."/>
            <person name="Natali L."/>
            <person name="Bassil N."/>
            <person name="Fernandez G.E."/>
            <person name="Lomsadze A."/>
            <person name="Armour M."/>
            <person name="Olukolu B."/>
            <person name="Poorten T."/>
            <person name="Britton C."/>
            <person name="Davik J."/>
            <person name="Ashrafi H."/>
            <person name="Aiden E.L."/>
            <person name="Borodovsky M."/>
            <person name="Worthington M."/>
        </authorList>
    </citation>
    <scope>NUCLEOTIDE SEQUENCE [LARGE SCALE GENOMIC DNA]</scope>
    <source>
        <strain evidence="1">PI 553951</strain>
    </source>
</reference>
<sequence length="174" mass="19760">MRNHPSMQHTLQRIFILYNFWLRAQHFPDFQAQYNALFHNHQRRDKMRDRIEKLPDKQRTILLHVYDNKPNGGVYEETAADMLELAKNIIIHAKDESGESGESGASEQTSSPLDLIKREGWFKSDGGKSVKIGKVGAGGVLGNKNGYSKLEIGSHSTSLVQLFAEWLFNFGSLD</sequence>